<comment type="caution">
    <text evidence="2">The sequence shown here is derived from an EMBL/GenBank/DDBJ whole genome shotgun (WGS) entry which is preliminary data.</text>
</comment>
<sequence length="84" mass="9205">MGSDSARSDAHQPNDPKGGGGFCYYFQNDVLVAAPTTSRHPQNPSESPSPLMHCCQTDQKRINQKKANSISYLSLKHHFGTLCV</sequence>
<proteinExistence type="predicted"/>
<accession>A0AAV4SIC1</accession>
<feature type="region of interest" description="Disordered" evidence="1">
    <location>
        <begin position="1"/>
        <end position="21"/>
    </location>
</feature>
<dbReference type="EMBL" id="BPLR01009696">
    <property type="protein sequence ID" value="GIY33855.1"/>
    <property type="molecule type" value="Genomic_DNA"/>
</dbReference>
<reference evidence="2 3" key="1">
    <citation type="submission" date="2021-06" db="EMBL/GenBank/DDBJ databases">
        <title>Caerostris extrusa draft genome.</title>
        <authorList>
            <person name="Kono N."/>
            <person name="Arakawa K."/>
        </authorList>
    </citation>
    <scope>NUCLEOTIDE SEQUENCE [LARGE SCALE GENOMIC DNA]</scope>
</reference>
<gene>
    <name evidence="2" type="ORF">CEXT_104261</name>
</gene>
<dbReference type="Proteomes" id="UP001054945">
    <property type="component" value="Unassembled WGS sequence"/>
</dbReference>
<name>A0AAV4SIC1_CAEEX</name>
<dbReference type="AlphaFoldDB" id="A0AAV4SIC1"/>
<keyword evidence="3" id="KW-1185">Reference proteome</keyword>
<protein>
    <submittedName>
        <fullName evidence="2">Uncharacterized protein</fullName>
    </submittedName>
</protein>
<evidence type="ECO:0000313" key="2">
    <source>
        <dbReference type="EMBL" id="GIY33855.1"/>
    </source>
</evidence>
<feature type="compositionally biased region" description="Basic and acidic residues" evidence="1">
    <location>
        <begin position="1"/>
        <end position="14"/>
    </location>
</feature>
<evidence type="ECO:0000313" key="3">
    <source>
        <dbReference type="Proteomes" id="UP001054945"/>
    </source>
</evidence>
<organism evidence="2 3">
    <name type="scientific">Caerostris extrusa</name>
    <name type="common">Bark spider</name>
    <name type="synonym">Caerostris bankana</name>
    <dbReference type="NCBI Taxonomy" id="172846"/>
    <lineage>
        <taxon>Eukaryota</taxon>
        <taxon>Metazoa</taxon>
        <taxon>Ecdysozoa</taxon>
        <taxon>Arthropoda</taxon>
        <taxon>Chelicerata</taxon>
        <taxon>Arachnida</taxon>
        <taxon>Araneae</taxon>
        <taxon>Araneomorphae</taxon>
        <taxon>Entelegynae</taxon>
        <taxon>Araneoidea</taxon>
        <taxon>Araneidae</taxon>
        <taxon>Caerostris</taxon>
    </lineage>
</organism>
<evidence type="ECO:0000256" key="1">
    <source>
        <dbReference type="SAM" id="MobiDB-lite"/>
    </source>
</evidence>